<dbReference type="InterPro" id="IPR052551">
    <property type="entry name" value="UV-DNA_repair_photolyase"/>
</dbReference>
<dbReference type="Gene3D" id="1.10.10.1710">
    <property type="entry name" value="Deoxyribodipyrimidine photolyase-related"/>
    <property type="match status" value="1"/>
</dbReference>
<accession>A0ABR9E7T8</accession>
<dbReference type="EMBL" id="AQGV01000011">
    <property type="protein sequence ID" value="MBE0367059.1"/>
    <property type="molecule type" value="Genomic_DNA"/>
</dbReference>
<dbReference type="Proteomes" id="UP000615755">
    <property type="component" value="Unassembled WGS sequence"/>
</dbReference>
<reference evidence="1 2" key="1">
    <citation type="submission" date="2015-03" db="EMBL/GenBank/DDBJ databases">
        <title>Genome sequence of Pseudoalteromonas aurantia.</title>
        <authorList>
            <person name="Xie B.-B."/>
            <person name="Rong J.-C."/>
            <person name="Qin Q.-L."/>
            <person name="Zhang Y.-Z."/>
        </authorList>
    </citation>
    <scope>NUCLEOTIDE SEQUENCE [LARGE SCALE GENOMIC DNA]</scope>
    <source>
        <strain evidence="1 2">208</strain>
    </source>
</reference>
<dbReference type="PANTHER" id="PTHR38657">
    <property type="entry name" value="SLR1343 PROTEIN"/>
    <property type="match status" value="1"/>
</dbReference>
<dbReference type="Gene3D" id="3.40.50.620">
    <property type="entry name" value="HUPs"/>
    <property type="match status" value="1"/>
</dbReference>
<gene>
    <name evidence="1" type="ORF">PAUR_a0359</name>
</gene>
<dbReference type="SUPFAM" id="SSF48173">
    <property type="entry name" value="Cryptochrome/photolyase FAD-binding domain"/>
    <property type="match status" value="1"/>
</dbReference>
<dbReference type="Gene3D" id="1.25.40.80">
    <property type="match status" value="1"/>
</dbReference>
<comment type="caution">
    <text evidence="1">The sequence shown here is derived from an EMBL/GenBank/DDBJ whole genome shotgun (WGS) entry which is preliminary data.</text>
</comment>
<dbReference type="Pfam" id="PF04244">
    <property type="entry name" value="DPRP"/>
    <property type="match status" value="1"/>
</dbReference>
<dbReference type="InterPro" id="IPR014729">
    <property type="entry name" value="Rossmann-like_a/b/a_fold"/>
</dbReference>
<evidence type="ECO:0000313" key="1">
    <source>
        <dbReference type="EMBL" id="MBE0367059.1"/>
    </source>
</evidence>
<sequence length="516" mass="60848">MQKARTLRLILGDQLDAGHHWFKTNDVNVTYVIAELHQEAHYTTHHIQKICGFFAAMRRFAMALKQANFNVVYLTLDDTSNDKSLPELIQRLCHEYQCDCFEYQRPDEYRLAIQLADMVLMHTRVHCIESEHFFLPFEEISTYFTKNKHITMEHFYRKMRKRFNILMNGDFPEGGKWNFDNENRKKLKKADLTDIPAPLLFDYDIRDIVQRIKKHKIATLGQLQHPFIWPTSRAEAHQLLHYFCRYLLPNFGKFQDTMTANSAHKWSLYHSRLSFALNTKILSPSEVIRSAVAAYKNHPSTISIAQIEGFVRQILGWREYIRAVYWVNMPDYRTYNTLNAKRDLPPQFWTGQTKMRCLQHAITQSLEYAYAHHIQRLMITGNFCLLTGIHPDQVDNWYLGIYIDAIEWVEMPNTRGMTQFADNGIVATKPYAASGNYVNKMSDYCGDCHYNVKEKTTETACPLNSLYWHFMITHRARFATNPRIGMVYRNWDKQDEITKQHTLTRAQYYLDNISSL</sequence>
<name>A0ABR9E7T8_9GAMM</name>
<dbReference type="Gene3D" id="1.10.579.10">
    <property type="entry name" value="DNA Cyclobutane Dipyrimidine Photolyase, subunit A, domain 3"/>
    <property type="match status" value="1"/>
</dbReference>
<dbReference type="InterPro" id="IPR036134">
    <property type="entry name" value="Crypto/Photolyase_FAD-like_sf"/>
</dbReference>
<dbReference type="InterPro" id="IPR007357">
    <property type="entry name" value="PhrB-like"/>
</dbReference>
<organism evidence="1 2">
    <name type="scientific">Pseudoalteromonas aurantia 208</name>
    <dbReference type="NCBI Taxonomy" id="1314867"/>
    <lineage>
        <taxon>Bacteria</taxon>
        <taxon>Pseudomonadati</taxon>
        <taxon>Pseudomonadota</taxon>
        <taxon>Gammaproteobacteria</taxon>
        <taxon>Alteromonadales</taxon>
        <taxon>Pseudoalteromonadaceae</taxon>
        <taxon>Pseudoalteromonas</taxon>
    </lineage>
</organism>
<evidence type="ECO:0000313" key="2">
    <source>
        <dbReference type="Proteomes" id="UP000615755"/>
    </source>
</evidence>
<protein>
    <submittedName>
        <fullName evidence="1">Deoxyribodipyrimidine photolyase-related protein</fullName>
    </submittedName>
</protein>
<dbReference type="RefSeq" id="WP_192506524.1">
    <property type="nucleotide sequence ID" value="NZ_AQGV01000011.1"/>
</dbReference>
<keyword evidence="2" id="KW-1185">Reference proteome</keyword>
<dbReference type="PANTHER" id="PTHR38657:SF1">
    <property type="entry name" value="SLR1343 PROTEIN"/>
    <property type="match status" value="1"/>
</dbReference>
<proteinExistence type="predicted"/>